<protein>
    <submittedName>
        <fullName evidence="1">Uncharacterized protein</fullName>
    </submittedName>
</protein>
<reference evidence="2" key="1">
    <citation type="journal article" date="2019" name="Int. J. Syst. Evol. Microbiol.">
        <title>The Global Catalogue of Microorganisms (GCM) 10K type strain sequencing project: providing services to taxonomists for standard genome sequencing and annotation.</title>
        <authorList>
            <consortium name="The Broad Institute Genomics Platform"/>
            <consortium name="The Broad Institute Genome Sequencing Center for Infectious Disease"/>
            <person name="Wu L."/>
            <person name="Ma J."/>
        </authorList>
    </citation>
    <scope>NUCLEOTIDE SEQUENCE [LARGE SCALE GENOMIC DNA]</scope>
    <source>
        <strain evidence="2">CGMCC 1.15407</strain>
    </source>
</reference>
<evidence type="ECO:0000313" key="1">
    <source>
        <dbReference type="EMBL" id="GGF29584.1"/>
    </source>
</evidence>
<proteinExistence type="predicted"/>
<keyword evidence="2" id="KW-1185">Reference proteome</keyword>
<evidence type="ECO:0000313" key="2">
    <source>
        <dbReference type="Proteomes" id="UP000647339"/>
    </source>
</evidence>
<name>A0ABQ1UXZ1_9BACT</name>
<organism evidence="1 2">
    <name type="scientific">Echinicola rosea</name>
    <dbReference type="NCBI Taxonomy" id="1807691"/>
    <lineage>
        <taxon>Bacteria</taxon>
        <taxon>Pseudomonadati</taxon>
        <taxon>Bacteroidota</taxon>
        <taxon>Cytophagia</taxon>
        <taxon>Cytophagales</taxon>
        <taxon>Cyclobacteriaceae</taxon>
        <taxon>Echinicola</taxon>
    </lineage>
</organism>
<dbReference type="Proteomes" id="UP000647339">
    <property type="component" value="Unassembled WGS sequence"/>
</dbReference>
<sequence length="207" mass="24135">MKEGYIDGSKHMGGIWSALSKDELPFQPKRENHQSDNTDLRSPPMFIVGEICTIMDWYRKRKRRIYQLKNGPEQPLVIFDKQMSLQRILLHYDGKKESVKGIKGFVSIFEEELKQSHITVVSPDFIPKSKIAEEASLVRLLSQKSTETSFIKFNFNEINEFWNYSLKEEYTLLVTSKKNLVKFIKLSLMLCKENTKGVKNHPSIFLV</sequence>
<gene>
    <name evidence="1" type="ORF">GCM10011339_17230</name>
</gene>
<dbReference type="EMBL" id="BMIU01000007">
    <property type="protein sequence ID" value="GGF29584.1"/>
    <property type="molecule type" value="Genomic_DNA"/>
</dbReference>
<dbReference type="RefSeq" id="WP_137403173.1">
    <property type="nucleotide sequence ID" value="NZ_BMIU01000007.1"/>
</dbReference>
<comment type="caution">
    <text evidence="1">The sequence shown here is derived from an EMBL/GenBank/DDBJ whole genome shotgun (WGS) entry which is preliminary data.</text>
</comment>
<accession>A0ABQ1UXZ1</accession>